<reference evidence="2 3" key="1">
    <citation type="submission" date="2020-08" db="EMBL/GenBank/DDBJ databases">
        <title>Genomic Encyclopedia of Type Strains, Phase IV (KMG-V): Genome sequencing to study the core and pangenomes of soil and plant-associated prokaryotes.</title>
        <authorList>
            <person name="Whitman W."/>
        </authorList>
    </citation>
    <scope>NUCLEOTIDE SEQUENCE [LARGE SCALE GENOMIC DNA]</scope>
    <source>
        <strain evidence="2 3">SEMIA 4084</strain>
    </source>
</reference>
<gene>
    <name evidence="2" type="ORF">GGD55_004171</name>
</gene>
<evidence type="ECO:0000313" key="2">
    <source>
        <dbReference type="EMBL" id="MBB5537455.1"/>
    </source>
</evidence>
<comment type="caution">
    <text evidence="2">The sequence shown here is derived from an EMBL/GenBank/DDBJ whole genome shotgun (WGS) entry which is preliminary data.</text>
</comment>
<feature type="chain" id="PRO_5031161073" evidence="1">
    <location>
        <begin position="24"/>
        <end position="195"/>
    </location>
</feature>
<dbReference type="RefSeq" id="WP_018329638.1">
    <property type="nucleotide sequence ID" value="NZ_JACHBK010000009.1"/>
</dbReference>
<keyword evidence="3" id="KW-1185">Reference proteome</keyword>
<organism evidence="2 3">
    <name type="scientific">Rhizobium giardinii</name>
    <dbReference type="NCBI Taxonomy" id="56731"/>
    <lineage>
        <taxon>Bacteria</taxon>
        <taxon>Pseudomonadati</taxon>
        <taxon>Pseudomonadota</taxon>
        <taxon>Alphaproteobacteria</taxon>
        <taxon>Hyphomicrobiales</taxon>
        <taxon>Rhizobiaceae</taxon>
        <taxon>Rhizobium/Agrobacterium group</taxon>
        <taxon>Rhizobium</taxon>
    </lineage>
</organism>
<proteinExistence type="predicted"/>
<accession>A0A7W8X8L9</accession>
<dbReference type="EMBL" id="JACHBK010000009">
    <property type="protein sequence ID" value="MBB5537455.1"/>
    <property type="molecule type" value="Genomic_DNA"/>
</dbReference>
<dbReference type="AlphaFoldDB" id="A0A7W8X8L9"/>
<evidence type="ECO:0000313" key="3">
    <source>
        <dbReference type="Proteomes" id="UP000585507"/>
    </source>
</evidence>
<dbReference type="Proteomes" id="UP000585507">
    <property type="component" value="Unassembled WGS sequence"/>
</dbReference>
<sequence length="195" mass="21145">MRVLRRALAFGFVLGLPADFSTAADANLQLFGRDIGKEKAFACYARTYTKAHLASHPDQNVRDMMVFVDSYEDESGAGRQYVLGMSVNFRQLKRPYSAYGGCAAGTDGKQALHCGIDCDGGTIGVRIKDKNSILLDIPDGARVSDDQSEEELSDLPEGAKFGSDDKIFRLDRAALSTCLPLAFDEQTKAALLAAH</sequence>
<name>A0A7W8X8L9_9HYPH</name>
<evidence type="ECO:0000256" key="1">
    <source>
        <dbReference type="SAM" id="SignalP"/>
    </source>
</evidence>
<protein>
    <submittedName>
        <fullName evidence="2">Uncharacterized protein</fullName>
    </submittedName>
</protein>
<keyword evidence="1" id="KW-0732">Signal</keyword>
<feature type="signal peptide" evidence="1">
    <location>
        <begin position="1"/>
        <end position="23"/>
    </location>
</feature>